<dbReference type="OMA" id="CFINIVW"/>
<dbReference type="PROSITE" id="PS50878">
    <property type="entry name" value="RT_POL"/>
    <property type="match status" value="1"/>
</dbReference>
<dbReference type="PaxDb" id="4097-A0A1S4BME3"/>
<reference evidence="2" key="1">
    <citation type="submission" date="2025-08" db="UniProtKB">
        <authorList>
            <consortium name="RefSeq"/>
        </authorList>
    </citation>
    <scope>IDENTIFICATION</scope>
</reference>
<protein>
    <recommendedName>
        <fullName evidence="1">Reverse transcriptase domain-containing protein</fullName>
    </recommendedName>
</protein>
<dbReference type="InterPro" id="IPR052343">
    <property type="entry name" value="Retrotransposon-Effector_Assoc"/>
</dbReference>
<dbReference type="STRING" id="4097.A0A1S4BME3"/>
<accession>A0A1S4BME3</accession>
<dbReference type="KEGG" id="nta:107809825"/>
<dbReference type="PANTHER" id="PTHR46890:SF48">
    <property type="entry name" value="RNA-DIRECTED DNA POLYMERASE"/>
    <property type="match status" value="1"/>
</dbReference>
<dbReference type="PANTHER" id="PTHR46890">
    <property type="entry name" value="NON-LTR RETROLELEMENT REVERSE TRANSCRIPTASE-LIKE PROTEIN-RELATED"/>
    <property type="match status" value="1"/>
</dbReference>
<dbReference type="OrthoDB" id="1303740at2759"/>
<sequence length="224" mass="25562">MVSSEHNLELCRSPTRDEVKALVFALSGKSASGPDGFTGFVKGRSIFENILLTQEIVTDIRLRGKPANVVIKLDMEKAYDRVSWKYSMHVLRKMGFAECFINIVWNLLANSWYLVLINGQVSGFFHSTRGFKQEDPLSLTLFILSAEVLPRSLNKLFEDKRFKGFGMPKWTYLLNHLAYADNTIIFASADPYSLEKIIEVLPKYEHTFGQMINKAKSSFICMLM</sequence>
<evidence type="ECO:0000259" key="1">
    <source>
        <dbReference type="PROSITE" id="PS50878"/>
    </source>
</evidence>
<evidence type="ECO:0000313" key="2">
    <source>
        <dbReference type="RefSeq" id="XP_016490007.1"/>
    </source>
</evidence>
<proteinExistence type="predicted"/>
<dbReference type="InterPro" id="IPR000477">
    <property type="entry name" value="RT_dom"/>
</dbReference>
<name>A0A1S4BME3_TOBAC</name>
<gene>
    <name evidence="2" type="primary">LOC107809825</name>
</gene>
<organism evidence="2">
    <name type="scientific">Nicotiana tabacum</name>
    <name type="common">Common tobacco</name>
    <dbReference type="NCBI Taxonomy" id="4097"/>
    <lineage>
        <taxon>Eukaryota</taxon>
        <taxon>Viridiplantae</taxon>
        <taxon>Streptophyta</taxon>
        <taxon>Embryophyta</taxon>
        <taxon>Tracheophyta</taxon>
        <taxon>Spermatophyta</taxon>
        <taxon>Magnoliopsida</taxon>
        <taxon>eudicotyledons</taxon>
        <taxon>Gunneridae</taxon>
        <taxon>Pentapetalae</taxon>
        <taxon>asterids</taxon>
        <taxon>lamiids</taxon>
        <taxon>Solanales</taxon>
        <taxon>Solanaceae</taxon>
        <taxon>Nicotianoideae</taxon>
        <taxon>Nicotianeae</taxon>
        <taxon>Nicotiana</taxon>
    </lineage>
</organism>
<dbReference type="RefSeq" id="XP_016490007.1">
    <property type="nucleotide sequence ID" value="XM_016634521.1"/>
</dbReference>
<dbReference type="AlphaFoldDB" id="A0A1S4BME3"/>
<dbReference type="Pfam" id="PF00078">
    <property type="entry name" value="RVT_1"/>
    <property type="match status" value="1"/>
</dbReference>
<feature type="domain" description="Reverse transcriptase" evidence="1">
    <location>
        <begin position="1"/>
        <end position="224"/>
    </location>
</feature>